<evidence type="ECO:0000256" key="6">
    <source>
        <dbReference type="ARBA" id="ARBA00023141"/>
    </source>
</evidence>
<dbReference type="CDD" id="cd01065">
    <property type="entry name" value="NAD_bind_Shikimate_DH"/>
    <property type="match status" value="1"/>
</dbReference>
<feature type="binding site" evidence="8">
    <location>
        <position position="107"/>
    </location>
    <ligand>
        <name>shikimate</name>
        <dbReference type="ChEBI" id="CHEBI:36208"/>
    </ligand>
</feature>
<dbReference type="Pfam" id="PF18317">
    <property type="entry name" value="SDH_C"/>
    <property type="match status" value="1"/>
</dbReference>
<dbReference type="HAMAP" id="MF_00222">
    <property type="entry name" value="Shikimate_DH_AroE"/>
    <property type="match status" value="1"/>
</dbReference>
<dbReference type="AlphaFoldDB" id="A0A0C1QPK1"/>
<dbReference type="GO" id="GO:0005829">
    <property type="term" value="C:cytosol"/>
    <property type="evidence" value="ECO:0007669"/>
    <property type="project" value="TreeGrafter"/>
</dbReference>
<comment type="catalytic activity">
    <reaction evidence="7 8">
        <text>shikimate + NADP(+) = 3-dehydroshikimate + NADPH + H(+)</text>
        <dbReference type="Rhea" id="RHEA:17737"/>
        <dbReference type="ChEBI" id="CHEBI:15378"/>
        <dbReference type="ChEBI" id="CHEBI:16630"/>
        <dbReference type="ChEBI" id="CHEBI:36208"/>
        <dbReference type="ChEBI" id="CHEBI:57783"/>
        <dbReference type="ChEBI" id="CHEBI:58349"/>
        <dbReference type="EC" id="1.1.1.25"/>
    </reaction>
</comment>
<dbReference type="InterPro" id="IPR011342">
    <property type="entry name" value="Shikimate_DH"/>
</dbReference>
<dbReference type="GO" id="GO:0050661">
    <property type="term" value="F:NADP binding"/>
    <property type="evidence" value="ECO:0007669"/>
    <property type="project" value="InterPro"/>
</dbReference>
<feature type="domain" description="SDH C-terminal" evidence="11">
    <location>
        <begin position="251"/>
        <end position="277"/>
    </location>
</feature>
<evidence type="ECO:0000256" key="8">
    <source>
        <dbReference type="HAMAP-Rule" id="MF_00222"/>
    </source>
</evidence>
<comment type="pathway">
    <text evidence="1 8">Metabolic intermediate biosynthesis; chorismate biosynthesis; chorismate from D-erythrose 4-phosphate and phosphoenolpyruvate: step 4/7.</text>
</comment>
<feature type="binding site" evidence="8">
    <location>
        <begin position="20"/>
        <end position="22"/>
    </location>
    <ligand>
        <name>shikimate</name>
        <dbReference type="ChEBI" id="CHEBI:36208"/>
    </ligand>
</feature>
<dbReference type="InterPro" id="IPR036291">
    <property type="entry name" value="NAD(P)-bd_dom_sf"/>
</dbReference>
<dbReference type="Gene3D" id="3.40.50.720">
    <property type="entry name" value="NAD(P)-binding Rossmann-like Domain"/>
    <property type="match status" value="1"/>
</dbReference>
<feature type="domain" description="Shikimate dehydrogenase substrate binding N-terminal" evidence="10">
    <location>
        <begin position="12"/>
        <end position="94"/>
    </location>
</feature>
<dbReference type="EMBL" id="JXBL01000001">
    <property type="protein sequence ID" value="KIE42522.1"/>
    <property type="molecule type" value="Genomic_DNA"/>
</dbReference>
<dbReference type="GO" id="GO:0019632">
    <property type="term" value="P:shikimate metabolic process"/>
    <property type="evidence" value="ECO:0007669"/>
    <property type="project" value="InterPro"/>
</dbReference>
<evidence type="ECO:0000313" key="13">
    <source>
        <dbReference type="Proteomes" id="UP000031433"/>
    </source>
</evidence>
<evidence type="ECO:0000256" key="3">
    <source>
        <dbReference type="ARBA" id="ARBA00022605"/>
    </source>
</evidence>
<evidence type="ECO:0000259" key="9">
    <source>
        <dbReference type="Pfam" id="PF01488"/>
    </source>
</evidence>
<organism evidence="12 13">
    <name type="scientific">Geobacter soli</name>
    <dbReference type="NCBI Taxonomy" id="1510391"/>
    <lineage>
        <taxon>Bacteria</taxon>
        <taxon>Pseudomonadati</taxon>
        <taxon>Thermodesulfobacteriota</taxon>
        <taxon>Desulfuromonadia</taxon>
        <taxon>Geobacterales</taxon>
        <taxon>Geobacteraceae</taxon>
        <taxon>Geobacter</taxon>
    </lineage>
</organism>
<dbReference type="PANTHER" id="PTHR21089:SF1">
    <property type="entry name" value="BIFUNCTIONAL 3-DEHYDROQUINATE DEHYDRATASE_SHIKIMATE DEHYDROGENASE, CHLOROPLASTIC"/>
    <property type="match status" value="1"/>
</dbReference>
<dbReference type="RefSeq" id="WP_039645166.1">
    <property type="nucleotide sequence ID" value="NZ_JXBL01000001.1"/>
</dbReference>
<feature type="binding site" evidence="8">
    <location>
        <position position="251"/>
    </location>
    <ligand>
        <name>NADP(+)</name>
        <dbReference type="ChEBI" id="CHEBI:58349"/>
    </ligand>
</feature>
<evidence type="ECO:0000256" key="5">
    <source>
        <dbReference type="ARBA" id="ARBA00023002"/>
    </source>
</evidence>
<feature type="binding site" evidence="8">
    <location>
        <position position="92"/>
    </location>
    <ligand>
        <name>shikimate</name>
        <dbReference type="ChEBI" id="CHEBI:36208"/>
    </ligand>
</feature>
<feature type="binding site" evidence="8">
    <location>
        <position position="230"/>
    </location>
    <ligand>
        <name>shikimate</name>
        <dbReference type="ChEBI" id="CHEBI:36208"/>
    </ligand>
</feature>
<protein>
    <recommendedName>
        <fullName evidence="2 8">Shikimate dehydrogenase (NADP(+))</fullName>
        <shortName evidence="8">SDH</shortName>
        <ecNumber evidence="2 8">1.1.1.25</ecNumber>
    </recommendedName>
</protein>
<comment type="caution">
    <text evidence="12">The sequence shown here is derived from an EMBL/GenBank/DDBJ whole genome shotgun (WGS) entry which is preliminary data.</text>
</comment>
<comment type="function">
    <text evidence="8">Involved in the biosynthesis of the chorismate, which leads to the biosynthesis of aromatic amino acids. Catalyzes the reversible NADPH linked reduction of 3-dehydroshikimate (DHSA) to yield shikimate (SA).</text>
</comment>
<reference evidence="12 13" key="1">
    <citation type="submission" date="2015-01" db="EMBL/GenBank/DDBJ databases">
        <title>Genome sequence of the anaerobic bacterium Geobacter soli GSS01, a dissimilatory Fe(III) reducer from soil.</title>
        <authorList>
            <person name="Yang G."/>
            <person name="Zhou S."/>
        </authorList>
    </citation>
    <scope>NUCLEOTIDE SEQUENCE [LARGE SCALE GENOMIC DNA]</scope>
    <source>
        <strain evidence="12 13">GSS01</strain>
    </source>
</reference>
<dbReference type="InterPro" id="IPR006151">
    <property type="entry name" value="Shikm_DH/Glu-tRNA_Rdtase"/>
</dbReference>
<keyword evidence="13" id="KW-1185">Reference proteome</keyword>
<evidence type="ECO:0000256" key="1">
    <source>
        <dbReference type="ARBA" id="ARBA00004871"/>
    </source>
</evidence>
<dbReference type="Pfam" id="PF01488">
    <property type="entry name" value="Shikimate_DH"/>
    <property type="match status" value="1"/>
</dbReference>
<evidence type="ECO:0000313" key="12">
    <source>
        <dbReference type="EMBL" id="KIE42522.1"/>
    </source>
</evidence>
<feature type="binding site" evidence="8">
    <location>
        <position position="228"/>
    </location>
    <ligand>
        <name>NADP(+)</name>
        <dbReference type="ChEBI" id="CHEBI:58349"/>
    </ligand>
</feature>
<dbReference type="Gene3D" id="3.40.50.10860">
    <property type="entry name" value="Leucine Dehydrogenase, chain A, domain 1"/>
    <property type="match status" value="1"/>
</dbReference>
<dbReference type="SUPFAM" id="SSF51735">
    <property type="entry name" value="NAD(P)-binding Rossmann-fold domains"/>
    <property type="match status" value="1"/>
</dbReference>
<evidence type="ECO:0000256" key="2">
    <source>
        <dbReference type="ARBA" id="ARBA00012962"/>
    </source>
</evidence>
<dbReference type="GO" id="GO:0004764">
    <property type="term" value="F:shikimate 3-dehydrogenase (NADP+) activity"/>
    <property type="evidence" value="ECO:0007669"/>
    <property type="project" value="UniProtKB-UniRule"/>
</dbReference>
<sequence>MPFTGATRVLGIIGRPVSHSLSPLMQNAALQAMGLDYAYVPFAVEEDRLADAVRGLAALGVVGFNVTIPHKSAILPLLNRLSPEAGLIGAVNVVKREGSELVGYNTDGTGFIHSLRQDLGFDPAGCRILVMGAGGAARAAVASLAGAGAASVVIANRSIARGEELAEAFGRHFVGTQFAAISLDPENLNRCVQNFDLLVNTSSVGMGGTAFPGMDLSRMGSHGAVYDMVYVPAVTPLLAEAERCGIRCANGIGMLASQGECALEIWTGVRPPEGLMKGCLMAALMD</sequence>
<dbReference type="GO" id="GO:0009073">
    <property type="term" value="P:aromatic amino acid family biosynthetic process"/>
    <property type="evidence" value="ECO:0007669"/>
    <property type="project" value="UniProtKB-KW"/>
</dbReference>
<dbReference type="GO" id="GO:0008652">
    <property type="term" value="P:amino acid biosynthetic process"/>
    <property type="evidence" value="ECO:0007669"/>
    <property type="project" value="UniProtKB-KW"/>
</dbReference>
<dbReference type="NCBIfam" id="TIGR00507">
    <property type="entry name" value="aroE"/>
    <property type="match status" value="1"/>
</dbReference>
<comment type="similarity">
    <text evidence="8">Belongs to the shikimate dehydrogenase family.</text>
</comment>
<dbReference type="InterPro" id="IPR022893">
    <property type="entry name" value="Shikimate_DH_fam"/>
</dbReference>
<feature type="binding site" evidence="8">
    <location>
        <begin position="132"/>
        <end position="136"/>
    </location>
    <ligand>
        <name>NADP(+)</name>
        <dbReference type="ChEBI" id="CHEBI:58349"/>
    </ligand>
</feature>
<keyword evidence="5 8" id="KW-0560">Oxidoreductase</keyword>
<evidence type="ECO:0000256" key="4">
    <source>
        <dbReference type="ARBA" id="ARBA00022857"/>
    </source>
</evidence>
<dbReference type="UniPathway" id="UPA00053">
    <property type="reaction ID" value="UER00087"/>
</dbReference>
<name>A0A0C1QPK1_9BACT</name>
<dbReference type="PANTHER" id="PTHR21089">
    <property type="entry name" value="SHIKIMATE DEHYDROGENASE"/>
    <property type="match status" value="1"/>
</dbReference>
<evidence type="ECO:0000259" key="10">
    <source>
        <dbReference type="Pfam" id="PF08501"/>
    </source>
</evidence>
<keyword evidence="4 8" id="KW-0521">NADP</keyword>
<dbReference type="InterPro" id="IPR041121">
    <property type="entry name" value="SDH_C"/>
</dbReference>
<dbReference type="Proteomes" id="UP000031433">
    <property type="component" value="Unassembled WGS sequence"/>
</dbReference>
<dbReference type="EC" id="1.1.1.25" evidence="2 8"/>
<dbReference type="InterPro" id="IPR013708">
    <property type="entry name" value="Shikimate_DH-bd_N"/>
</dbReference>
<dbReference type="Pfam" id="PF08501">
    <property type="entry name" value="Shikimate_dh_N"/>
    <property type="match status" value="1"/>
</dbReference>
<dbReference type="SUPFAM" id="SSF53223">
    <property type="entry name" value="Aminoacid dehydrogenase-like, N-terminal domain"/>
    <property type="match status" value="1"/>
</dbReference>
<gene>
    <name evidence="8 12" type="primary">aroE</name>
    <name evidence="12" type="ORF">SE37_07725</name>
</gene>
<dbReference type="GO" id="GO:0009423">
    <property type="term" value="P:chorismate biosynthetic process"/>
    <property type="evidence" value="ECO:0007669"/>
    <property type="project" value="UniProtKB-UniRule"/>
</dbReference>
<feature type="binding site" evidence="8">
    <location>
        <position position="258"/>
    </location>
    <ligand>
        <name>shikimate</name>
        <dbReference type="ChEBI" id="CHEBI:36208"/>
    </ligand>
</feature>
<evidence type="ECO:0000256" key="7">
    <source>
        <dbReference type="ARBA" id="ARBA00049442"/>
    </source>
</evidence>
<comment type="caution">
    <text evidence="8">Lacks conserved residue(s) required for the propagation of feature annotation.</text>
</comment>
<keyword evidence="6 8" id="KW-0057">Aromatic amino acid biosynthesis</keyword>
<accession>A0A0C1QPK1</accession>
<keyword evidence="3 8" id="KW-0028">Amino-acid biosynthesis</keyword>
<proteinExistence type="inferred from homology"/>
<dbReference type="InterPro" id="IPR046346">
    <property type="entry name" value="Aminoacid_DH-like_N_sf"/>
</dbReference>
<feature type="domain" description="Quinate/shikimate 5-dehydrogenase/glutamyl-tRNA reductase" evidence="9">
    <location>
        <begin position="124"/>
        <end position="200"/>
    </location>
</feature>
<evidence type="ECO:0000259" key="11">
    <source>
        <dbReference type="Pfam" id="PF18317"/>
    </source>
</evidence>
<comment type="subunit">
    <text evidence="8">Homodimer.</text>
</comment>
<feature type="active site" description="Proton acceptor" evidence="8">
    <location>
        <position position="71"/>
    </location>
</feature>
<feature type="binding site" evidence="8">
    <location>
        <position position="67"/>
    </location>
    <ligand>
        <name>shikimate</name>
        <dbReference type="ChEBI" id="CHEBI:36208"/>
    </ligand>
</feature>